<dbReference type="AlphaFoldDB" id="A0A1E7LQG8"/>
<dbReference type="PANTHER" id="PTHR43433">
    <property type="entry name" value="HYDROLASE, ALPHA/BETA FOLD FAMILY PROTEIN"/>
    <property type="match status" value="1"/>
</dbReference>
<dbReference type="InterPro" id="IPR029058">
    <property type="entry name" value="AB_hydrolase_fold"/>
</dbReference>
<proteinExistence type="predicted"/>
<organism evidence="2 3">
    <name type="scientific">Streptomyces nanshensis</name>
    <dbReference type="NCBI Taxonomy" id="518642"/>
    <lineage>
        <taxon>Bacteria</taxon>
        <taxon>Bacillati</taxon>
        <taxon>Actinomycetota</taxon>
        <taxon>Actinomycetes</taxon>
        <taxon>Kitasatosporales</taxon>
        <taxon>Streptomycetaceae</taxon>
        <taxon>Streptomyces</taxon>
    </lineage>
</organism>
<dbReference type="PATRIC" id="fig|518642.7.peg.6428"/>
<dbReference type="Gene3D" id="3.40.50.1820">
    <property type="entry name" value="alpha/beta hydrolase"/>
    <property type="match status" value="1"/>
</dbReference>
<dbReference type="InterPro" id="IPR050471">
    <property type="entry name" value="AB_hydrolase"/>
</dbReference>
<dbReference type="PANTHER" id="PTHR43433:SF5">
    <property type="entry name" value="AB HYDROLASE-1 DOMAIN-CONTAINING PROTEIN"/>
    <property type="match status" value="1"/>
</dbReference>
<keyword evidence="3" id="KW-1185">Reference proteome</keyword>
<evidence type="ECO:0000259" key="1">
    <source>
        <dbReference type="Pfam" id="PF00561"/>
    </source>
</evidence>
<dbReference type="OrthoDB" id="9800988at2"/>
<reference evidence="2 3" key="1">
    <citation type="journal article" date="2016" name="Front. Microbiol.">
        <title>Comparative Genomics Analysis of Streptomyces Species Reveals Their Adaptation to the Marine Environment and Their Diversity at the Genomic Level.</title>
        <authorList>
            <person name="Tian X."/>
            <person name="Zhang Z."/>
            <person name="Yang T."/>
            <person name="Chen M."/>
            <person name="Li J."/>
            <person name="Chen F."/>
            <person name="Yang J."/>
            <person name="Li W."/>
            <person name="Zhang B."/>
            <person name="Zhang Z."/>
            <person name="Wu J."/>
            <person name="Zhang C."/>
            <person name="Long L."/>
            <person name="Xiao J."/>
        </authorList>
    </citation>
    <scope>NUCLEOTIDE SEQUENCE [LARGE SCALE GENOMIC DNA]</scope>
    <source>
        <strain evidence="2 3">SCSIO M10372</strain>
    </source>
</reference>
<dbReference type="EMBL" id="LJGZ01000093">
    <property type="protein sequence ID" value="OEV18430.1"/>
    <property type="molecule type" value="Genomic_DNA"/>
</dbReference>
<accession>A0A1E7LQG8</accession>
<dbReference type="SUPFAM" id="SSF53474">
    <property type="entry name" value="alpha/beta-Hydrolases"/>
    <property type="match status" value="1"/>
</dbReference>
<dbReference type="InterPro" id="IPR000073">
    <property type="entry name" value="AB_hydrolase_1"/>
</dbReference>
<dbReference type="Proteomes" id="UP000175971">
    <property type="component" value="Unassembled WGS sequence"/>
</dbReference>
<dbReference type="Pfam" id="PF00561">
    <property type="entry name" value="Abhydrolase_1"/>
    <property type="match status" value="1"/>
</dbReference>
<gene>
    <name evidence="2" type="ORF">AN221_22245</name>
</gene>
<evidence type="ECO:0000313" key="2">
    <source>
        <dbReference type="EMBL" id="OEV18430.1"/>
    </source>
</evidence>
<name>A0A1E7LQG8_9ACTN</name>
<evidence type="ECO:0000313" key="3">
    <source>
        <dbReference type="Proteomes" id="UP000175971"/>
    </source>
</evidence>
<dbReference type="GO" id="GO:0016787">
    <property type="term" value="F:hydrolase activity"/>
    <property type="evidence" value="ECO:0007669"/>
    <property type="project" value="UniProtKB-KW"/>
</dbReference>
<feature type="domain" description="AB hydrolase-1" evidence="1">
    <location>
        <begin position="25"/>
        <end position="131"/>
    </location>
</feature>
<sequence length="268" mass="28926">MNRTVLTFDSIARGLAEYGDPHGRPVVLHHGLLGDAGLPDVWDALARDAAVRLIAVERPGYGASDPAPMTAVGDWTAHLLPVLDACGVDGPFDVLGISAGAPYTYALAAALPERVRRVWVLSGLPYVPDDAVRGHYPEEAEPVWTFYREAPEAEVVARFEAAAGRMAEVFAESPWVLASLPGLAAHGWRGPAREVRLQTRPWGFVPAGVAQPVRLWHAPADQEVPFPAAEATAALFPAARLTEQREPDHIPSEETLRELFAELGDDRG</sequence>
<dbReference type="RefSeq" id="WP_070202400.1">
    <property type="nucleotide sequence ID" value="NZ_LJGZ01000093.1"/>
</dbReference>
<keyword evidence="2" id="KW-0378">Hydrolase</keyword>
<comment type="caution">
    <text evidence="2">The sequence shown here is derived from an EMBL/GenBank/DDBJ whole genome shotgun (WGS) entry which is preliminary data.</text>
</comment>
<protein>
    <submittedName>
        <fullName evidence="2">Alpha/beta hydrolase</fullName>
    </submittedName>
</protein>